<dbReference type="EMBL" id="BAAAMR010000164">
    <property type="protein sequence ID" value="GAA2168869.1"/>
    <property type="molecule type" value="Genomic_DNA"/>
</dbReference>
<dbReference type="RefSeq" id="WP_344283522.1">
    <property type="nucleotide sequence ID" value="NZ_BAAAMR010000164.1"/>
</dbReference>
<evidence type="ECO:0000313" key="2">
    <source>
        <dbReference type="Proteomes" id="UP001501020"/>
    </source>
</evidence>
<sequence>MPVDYRAPNINARSLGQQLRGIRELLEEKALTPAASRAFLETVRN</sequence>
<name>A0ABN3AHD1_9ACTN</name>
<gene>
    <name evidence="1" type="ORF">GCM10009727_91030</name>
</gene>
<reference evidence="1 2" key="1">
    <citation type="journal article" date="2019" name="Int. J. Syst. Evol. Microbiol.">
        <title>The Global Catalogue of Microorganisms (GCM) 10K type strain sequencing project: providing services to taxonomists for standard genome sequencing and annotation.</title>
        <authorList>
            <consortium name="The Broad Institute Genomics Platform"/>
            <consortium name="The Broad Institute Genome Sequencing Center for Infectious Disease"/>
            <person name="Wu L."/>
            <person name="Ma J."/>
        </authorList>
    </citation>
    <scope>NUCLEOTIDE SEQUENCE [LARGE SCALE GENOMIC DNA]</scope>
    <source>
        <strain evidence="1 2">JCM 13850</strain>
    </source>
</reference>
<evidence type="ECO:0000313" key="1">
    <source>
        <dbReference type="EMBL" id="GAA2168869.1"/>
    </source>
</evidence>
<protein>
    <submittedName>
        <fullName evidence="1">Uncharacterized protein</fullName>
    </submittedName>
</protein>
<keyword evidence="2" id="KW-1185">Reference proteome</keyword>
<dbReference type="Proteomes" id="UP001501020">
    <property type="component" value="Unassembled WGS sequence"/>
</dbReference>
<proteinExistence type="predicted"/>
<comment type="caution">
    <text evidence="1">The sequence shown here is derived from an EMBL/GenBank/DDBJ whole genome shotgun (WGS) entry which is preliminary data.</text>
</comment>
<organism evidence="1 2">
    <name type="scientific">Actinomadura napierensis</name>
    <dbReference type="NCBI Taxonomy" id="267854"/>
    <lineage>
        <taxon>Bacteria</taxon>
        <taxon>Bacillati</taxon>
        <taxon>Actinomycetota</taxon>
        <taxon>Actinomycetes</taxon>
        <taxon>Streptosporangiales</taxon>
        <taxon>Thermomonosporaceae</taxon>
        <taxon>Actinomadura</taxon>
    </lineage>
</organism>
<accession>A0ABN3AHD1</accession>